<dbReference type="InterPro" id="IPR043502">
    <property type="entry name" value="DNA/RNA_pol_sf"/>
</dbReference>
<dbReference type="SUPFAM" id="SSF56672">
    <property type="entry name" value="DNA/RNA polymerases"/>
    <property type="match status" value="1"/>
</dbReference>
<gene>
    <name evidence="12" type="ORF">TKK_016996</name>
</gene>
<evidence type="ECO:0000256" key="4">
    <source>
        <dbReference type="ARBA" id="ARBA00022695"/>
    </source>
</evidence>
<dbReference type="FunFam" id="3.10.10.10:FF:000007">
    <property type="entry name" value="Retrovirus-related Pol polyprotein from transposon 17.6-like Protein"/>
    <property type="match status" value="1"/>
</dbReference>
<dbReference type="PROSITE" id="PS50994">
    <property type="entry name" value="INTEGRASE"/>
    <property type="match status" value="1"/>
</dbReference>
<dbReference type="InterPro" id="IPR012337">
    <property type="entry name" value="RNaseH-like_sf"/>
</dbReference>
<keyword evidence="5" id="KW-0540">Nuclease</keyword>
<evidence type="ECO:0000256" key="8">
    <source>
        <dbReference type="ARBA" id="ARBA00022918"/>
    </source>
</evidence>
<dbReference type="EMBL" id="JBJJXI010000136">
    <property type="protein sequence ID" value="KAL3387909.1"/>
    <property type="molecule type" value="Genomic_DNA"/>
</dbReference>
<evidence type="ECO:0000313" key="13">
    <source>
        <dbReference type="Proteomes" id="UP001627154"/>
    </source>
</evidence>
<evidence type="ECO:0000256" key="2">
    <source>
        <dbReference type="ARBA" id="ARBA00022670"/>
    </source>
</evidence>
<dbReference type="Pfam" id="PF00665">
    <property type="entry name" value="rve"/>
    <property type="match status" value="1"/>
</dbReference>
<evidence type="ECO:0000256" key="1">
    <source>
        <dbReference type="ARBA" id="ARBA00012493"/>
    </source>
</evidence>
<dbReference type="PANTHER" id="PTHR37984:SF5">
    <property type="entry name" value="PROTEIN NYNRIN-LIKE"/>
    <property type="match status" value="1"/>
</dbReference>
<dbReference type="CDD" id="cd01647">
    <property type="entry name" value="RT_LTR"/>
    <property type="match status" value="1"/>
</dbReference>
<keyword evidence="13" id="KW-1185">Reference proteome</keyword>
<accession>A0ABD2W5A2</accession>
<dbReference type="SUPFAM" id="SSF53098">
    <property type="entry name" value="Ribonuclease H-like"/>
    <property type="match status" value="1"/>
</dbReference>
<proteinExistence type="predicted"/>
<dbReference type="InterPro" id="IPR041588">
    <property type="entry name" value="Integrase_H2C2"/>
</dbReference>
<dbReference type="AlphaFoldDB" id="A0ABD2W5A2"/>
<dbReference type="PANTHER" id="PTHR37984">
    <property type="entry name" value="PROTEIN CBG26694"/>
    <property type="match status" value="1"/>
</dbReference>
<dbReference type="InterPro" id="IPR050951">
    <property type="entry name" value="Retrovirus_Pol_polyprotein"/>
</dbReference>
<dbReference type="InterPro" id="IPR001584">
    <property type="entry name" value="Integrase_cat-core"/>
</dbReference>
<dbReference type="InterPro" id="IPR041577">
    <property type="entry name" value="RT_RNaseH_2"/>
</dbReference>
<keyword evidence="4" id="KW-0548">Nucleotidyltransferase</keyword>
<sequence length="822" mass="93974">MTAVNQLPIQVYGTKKLEIKFSKDQLFSWTFVVADVPYPIVGGDLLKCFHLLPDLTYKCPLDASGAVVGRGFISRINRRKLAICSLSLRNDQSKFFQILHNFPEVSGLASPKRISGSNVFHYIETEGKPILYKALRLPPHKLKAAKEEFSRLHKAGLIRPSSSPWAFPIHMVLKKDNSWRICGDYRRLNSVTKFDAYPIPRLLDFTVMLAGKSIFSTLDLKKAFNQIPLNPDDIPKTAVITPFGLWEYNVMTFGLRNAAQTFQRYVDSALRDLDFIFVYLDDILVSSSSVHEHEAHLETVFERLQQFSLQLNVDKCVFGRDTVEFLGYLISRDGYKPLEKKVEAIVNYSRPENIEELRRFLGVINFYRSSIPHAAEMQAQLNKFFTDSRRNDKRPVIWDADAVEAFEKCKKSLIDVTLLAFPRCDAPIRVVLAASDRAMGGALEQQVDQTWLPLSFFSRNFDSAQLRYSTFDRELTAMVESVKHFHNYLEGRKFTACTDHKPLIYARSLSQEKAPSRRLRQFMYLAQFEITYEYLPGKSNDVADALSRAEAPESGPTEATRKEQALSVHSIEFPARFDVRRLQSAQNSDSDLPGILDDPAHPLKLSKIPFGPEKIEIYCERRSNVTRPYVPAQLRDEIFSLLHSLSHDSTRAMKRRIKQHFVWPNIDKDIASRCRNCLDCQRTKVSRHTKPVPLRFDTPDARFDHVHIDIVGPLPSCGGYRYLLTMMDRYTGWPEAVPLLDTKAVTVTRAFYRCRVARFGAPLILTSDQGGQFEGGVFLELLQVCGVRRCCTTAYHPSGNGLMKRWHRSLKAAFMCYSNAEN</sequence>
<dbReference type="GO" id="GO:0003964">
    <property type="term" value="F:RNA-directed DNA polymerase activity"/>
    <property type="evidence" value="ECO:0007669"/>
    <property type="project" value="UniProtKB-KW"/>
</dbReference>
<dbReference type="Pfam" id="PF00078">
    <property type="entry name" value="RVT_1"/>
    <property type="match status" value="1"/>
</dbReference>
<dbReference type="Gene3D" id="3.30.420.10">
    <property type="entry name" value="Ribonuclease H-like superfamily/Ribonuclease H"/>
    <property type="match status" value="1"/>
</dbReference>
<evidence type="ECO:0000313" key="12">
    <source>
        <dbReference type="EMBL" id="KAL3387909.1"/>
    </source>
</evidence>
<dbReference type="InterPro" id="IPR043128">
    <property type="entry name" value="Rev_trsase/Diguanyl_cyclase"/>
</dbReference>
<dbReference type="GO" id="GO:0006508">
    <property type="term" value="P:proteolysis"/>
    <property type="evidence" value="ECO:0007669"/>
    <property type="project" value="UniProtKB-KW"/>
</dbReference>
<dbReference type="Proteomes" id="UP001627154">
    <property type="component" value="Unassembled WGS sequence"/>
</dbReference>
<comment type="caution">
    <text evidence="12">The sequence shown here is derived from an EMBL/GenBank/DDBJ whole genome shotgun (WGS) entry which is preliminary data.</text>
</comment>
<feature type="domain" description="Reverse transcriptase" evidence="10">
    <location>
        <begin position="153"/>
        <end position="330"/>
    </location>
</feature>
<evidence type="ECO:0000256" key="7">
    <source>
        <dbReference type="ARBA" id="ARBA00022801"/>
    </source>
</evidence>
<evidence type="ECO:0000256" key="9">
    <source>
        <dbReference type="ARBA" id="ARBA00023268"/>
    </source>
</evidence>
<name>A0ABD2W5A2_9HYME</name>
<dbReference type="Gene3D" id="3.10.10.10">
    <property type="entry name" value="HIV Type 1 Reverse Transcriptase, subunit A, domain 1"/>
    <property type="match status" value="1"/>
</dbReference>
<dbReference type="GO" id="GO:0042575">
    <property type="term" value="C:DNA polymerase complex"/>
    <property type="evidence" value="ECO:0007669"/>
    <property type="project" value="UniProtKB-ARBA"/>
</dbReference>
<feature type="domain" description="Integrase catalytic" evidence="11">
    <location>
        <begin position="695"/>
        <end position="822"/>
    </location>
</feature>
<keyword evidence="6" id="KW-0255">Endonuclease</keyword>
<keyword evidence="7" id="KW-0378">Hydrolase</keyword>
<evidence type="ECO:0000259" key="11">
    <source>
        <dbReference type="PROSITE" id="PS50994"/>
    </source>
</evidence>
<keyword evidence="9" id="KW-0511">Multifunctional enzyme</keyword>
<evidence type="ECO:0000256" key="5">
    <source>
        <dbReference type="ARBA" id="ARBA00022722"/>
    </source>
</evidence>
<keyword evidence="3" id="KW-0808">Transferase</keyword>
<protein>
    <recommendedName>
        <fullName evidence="1">RNA-directed DNA polymerase</fullName>
        <ecNumber evidence="1">2.7.7.49</ecNumber>
    </recommendedName>
</protein>
<dbReference type="Pfam" id="PF17919">
    <property type="entry name" value="RT_RNaseH_2"/>
    <property type="match status" value="1"/>
</dbReference>
<dbReference type="InterPro" id="IPR000477">
    <property type="entry name" value="RT_dom"/>
</dbReference>
<dbReference type="CDD" id="cd09274">
    <property type="entry name" value="RNase_HI_RT_Ty3"/>
    <property type="match status" value="1"/>
</dbReference>
<keyword evidence="2" id="KW-0645">Protease</keyword>
<dbReference type="GO" id="GO:0008233">
    <property type="term" value="F:peptidase activity"/>
    <property type="evidence" value="ECO:0007669"/>
    <property type="project" value="UniProtKB-KW"/>
</dbReference>
<dbReference type="GO" id="GO:0004519">
    <property type="term" value="F:endonuclease activity"/>
    <property type="evidence" value="ECO:0007669"/>
    <property type="project" value="UniProtKB-KW"/>
</dbReference>
<dbReference type="EC" id="2.7.7.49" evidence="1"/>
<evidence type="ECO:0000256" key="3">
    <source>
        <dbReference type="ARBA" id="ARBA00022679"/>
    </source>
</evidence>
<dbReference type="InterPro" id="IPR036397">
    <property type="entry name" value="RNaseH_sf"/>
</dbReference>
<evidence type="ECO:0000259" key="10">
    <source>
        <dbReference type="PROSITE" id="PS50878"/>
    </source>
</evidence>
<dbReference type="Pfam" id="PF17921">
    <property type="entry name" value="Integrase_H2C2"/>
    <property type="match status" value="1"/>
</dbReference>
<dbReference type="Gene3D" id="3.30.70.270">
    <property type="match status" value="2"/>
</dbReference>
<reference evidence="12 13" key="1">
    <citation type="journal article" date="2024" name="bioRxiv">
        <title>A reference genome for Trichogramma kaykai: A tiny desert-dwelling parasitoid wasp with competing sex-ratio distorters.</title>
        <authorList>
            <person name="Culotta J."/>
            <person name="Lindsey A.R."/>
        </authorList>
    </citation>
    <scope>NUCLEOTIDE SEQUENCE [LARGE SCALE GENOMIC DNA]</scope>
    <source>
        <strain evidence="12 13">KSX58</strain>
    </source>
</reference>
<dbReference type="PROSITE" id="PS50878">
    <property type="entry name" value="RT_POL"/>
    <property type="match status" value="1"/>
</dbReference>
<evidence type="ECO:0000256" key="6">
    <source>
        <dbReference type="ARBA" id="ARBA00022759"/>
    </source>
</evidence>
<keyword evidence="8" id="KW-0695">RNA-directed DNA polymerase</keyword>
<organism evidence="12 13">
    <name type="scientific">Trichogramma kaykai</name>
    <dbReference type="NCBI Taxonomy" id="54128"/>
    <lineage>
        <taxon>Eukaryota</taxon>
        <taxon>Metazoa</taxon>
        <taxon>Ecdysozoa</taxon>
        <taxon>Arthropoda</taxon>
        <taxon>Hexapoda</taxon>
        <taxon>Insecta</taxon>
        <taxon>Pterygota</taxon>
        <taxon>Neoptera</taxon>
        <taxon>Endopterygota</taxon>
        <taxon>Hymenoptera</taxon>
        <taxon>Apocrita</taxon>
        <taxon>Proctotrupomorpha</taxon>
        <taxon>Chalcidoidea</taxon>
        <taxon>Trichogrammatidae</taxon>
        <taxon>Trichogramma</taxon>
    </lineage>
</organism>
<dbReference type="Gene3D" id="1.10.340.70">
    <property type="match status" value="1"/>
</dbReference>